<organism evidence="1">
    <name type="scientific">marine sediment metagenome</name>
    <dbReference type="NCBI Taxonomy" id="412755"/>
    <lineage>
        <taxon>unclassified sequences</taxon>
        <taxon>metagenomes</taxon>
        <taxon>ecological metagenomes</taxon>
    </lineage>
</organism>
<reference evidence="1" key="1">
    <citation type="journal article" date="2014" name="Front. Microbiol.">
        <title>High frequency of phylogenetically diverse reductive dehalogenase-homologous genes in deep subseafloor sedimentary metagenomes.</title>
        <authorList>
            <person name="Kawai M."/>
            <person name="Futagami T."/>
            <person name="Toyoda A."/>
            <person name="Takaki Y."/>
            <person name="Nishi S."/>
            <person name="Hori S."/>
            <person name="Arai W."/>
            <person name="Tsubouchi T."/>
            <person name="Morono Y."/>
            <person name="Uchiyama I."/>
            <person name="Ito T."/>
            <person name="Fujiyama A."/>
            <person name="Inagaki F."/>
            <person name="Takami H."/>
        </authorList>
    </citation>
    <scope>NUCLEOTIDE SEQUENCE</scope>
    <source>
        <strain evidence="1">Expedition CK06-06</strain>
    </source>
</reference>
<name>X0RT21_9ZZZZ</name>
<sequence>MKPDPTKLLEIAGIKTPLIGFYDVSDPKPFEPFAKPKRCYFSSYENWLKGDSVCISTNESSCRGGGYWVGGVEFTTRENFAKALNQREGFKSSDELMCQWLENLKPYLIESGYVVIGPLKDDQYGQLKTVTFYVNPDQLSLLLLGAEYNNASINDNPVITAFGSGCGQMAAL</sequence>
<evidence type="ECO:0000313" key="1">
    <source>
        <dbReference type="EMBL" id="GAF71928.1"/>
    </source>
</evidence>
<dbReference type="InterPro" id="IPR003748">
    <property type="entry name" value="DUF169"/>
</dbReference>
<protein>
    <submittedName>
        <fullName evidence="1">Uncharacterized protein</fullName>
    </submittedName>
</protein>
<dbReference type="EMBL" id="BARS01001445">
    <property type="protein sequence ID" value="GAF71928.1"/>
    <property type="molecule type" value="Genomic_DNA"/>
</dbReference>
<gene>
    <name evidence="1" type="ORF">S01H1_02840</name>
</gene>
<dbReference type="Pfam" id="PF02596">
    <property type="entry name" value="DUF169"/>
    <property type="match status" value="1"/>
</dbReference>
<accession>X0RT21</accession>
<proteinExistence type="predicted"/>
<comment type="caution">
    <text evidence="1">The sequence shown here is derived from an EMBL/GenBank/DDBJ whole genome shotgun (WGS) entry which is preliminary data.</text>
</comment>
<feature type="non-terminal residue" evidence="1">
    <location>
        <position position="172"/>
    </location>
</feature>
<dbReference type="AlphaFoldDB" id="X0RT21"/>